<evidence type="ECO:0000313" key="3">
    <source>
        <dbReference type="EMBL" id="HIU21696.1"/>
    </source>
</evidence>
<dbReference type="Gene3D" id="1.10.287.1490">
    <property type="match status" value="1"/>
</dbReference>
<evidence type="ECO:0000256" key="1">
    <source>
        <dbReference type="SAM" id="Coils"/>
    </source>
</evidence>
<sequence length="237" mass="26266">MKFDTILEYQNIDRELLALENEFSKSKERAVYVAAKSKLESATETVGKLSHEAAELLSNYNKLSARAEELKAKLDEFDGILDGVADVNEADYYIRQIGAISDEIAALERDAAKDGERIDSIGAEYKKTWEVGKKASDAYKEAYAAYNAAAAAIQPKVKELQTKLATLKGKVPTEFMEAYMSLRAAKKTPAFVAYKPESGTCGRCFMEVSGATRSKLKNPGDYAECPNCRRILYIPEE</sequence>
<gene>
    <name evidence="3" type="ORF">IAD51_05660</name>
</gene>
<evidence type="ECO:0000313" key="4">
    <source>
        <dbReference type="Proteomes" id="UP000824088"/>
    </source>
</evidence>
<feature type="coiled-coil region" evidence="1">
    <location>
        <begin position="9"/>
        <end position="80"/>
    </location>
</feature>
<protein>
    <recommendedName>
        <fullName evidence="2">C4-type zinc ribbon domain-containing protein</fullName>
    </recommendedName>
</protein>
<proteinExistence type="predicted"/>
<organism evidence="3 4">
    <name type="scientific">Candidatus Limadaptatus stercorigallinarum</name>
    <dbReference type="NCBI Taxonomy" id="2840845"/>
    <lineage>
        <taxon>Bacteria</taxon>
        <taxon>Bacillati</taxon>
        <taxon>Bacillota</taxon>
        <taxon>Clostridia</taxon>
        <taxon>Eubacteriales</taxon>
        <taxon>Candidatus Limadaptatus</taxon>
    </lineage>
</organism>
<evidence type="ECO:0000259" key="2">
    <source>
        <dbReference type="Pfam" id="PF02591"/>
    </source>
</evidence>
<accession>A0A9D1L2L1</accession>
<dbReference type="InterPro" id="IPR003743">
    <property type="entry name" value="Zf-RING_7"/>
</dbReference>
<dbReference type="EMBL" id="DVMN01000101">
    <property type="protein sequence ID" value="HIU21696.1"/>
    <property type="molecule type" value="Genomic_DNA"/>
</dbReference>
<name>A0A9D1L2L1_9FIRM</name>
<feature type="domain" description="C4-type zinc ribbon" evidence="2">
    <location>
        <begin position="200"/>
        <end position="232"/>
    </location>
</feature>
<comment type="caution">
    <text evidence="3">The sequence shown here is derived from an EMBL/GenBank/DDBJ whole genome shotgun (WGS) entry which is preliminary data.</text>
</comment>
<dbReference type="AlphaFoldDB" id="A0A9D1L2L1"/>
<dbReference type="Pfam" id="PF02591">
    <property type="entry name" value="Zn_ribbon_9"/>
    <property type="match status" value="1"/>
</dbReference>
<dbReference type="Proteomes" id="UP000824088">
    <property type="component" value="Unassembled WGS sequence"/>
</dbReference>
<keyword evidence="1" id="KW-0175">Coiled coil</keyword>
<reference evidence="3" key="1">
    <citation type="submission" date="2020-10" db="EMBL/GenBank/DDBJ databases">
        <authorList>
            <person name="Gilroy R."/>
        </authorList>
    </citation>
    <scope>NUCLEOTIDE SEQUENCE</scope>
    <source>
        <strain evidence="3">1063</strain>
    </source>
</reference>
<reference evidence="3" key="2">
    <citation type="journal article" date="2021" name="PeerJ">
        <title>Extensive microbial diversity within the chicken gut microbiome revealed by metagenomics and culture.</title>
        <authorList>
            <person name="Gilroy R."/>
            <person name="Ravi A."/>
            <person name="Getino M."/>
            <person name="Pursley I."/>
            <person name="Horton D.L."/>
            <person name="Alikhan N.F."/>
            <person name="Baker D."/>
            <person name="Gharbi K."/>
            <person name="Hall N."/>
            <person name="Watson M."/>
            <person name="Adriaenssens E.M."/>
            <person name="Foster-Nyarko E."/>
            <person name="Jarju S."/>
            <person name="Secka A."/>
            <person name="Antonio M."/>
            <person name="Oren A."/>
            <person name="Chaudhuri R.R."/>
            <person name="La Ragione R."/>
            <person name="Hildebrand F."/>
            <person name="Pallen M.J."/>
        </authorList>
    </citation>
    <scope>NUCLEOTIDE SEQUENCE</scope>
    <source>
        <strain evidence="3">1063</strain>
    </source>
</reference>